<comment type="caution">
    <text evidence="2">The sequence shown here is derived from an EMBL/GenBank/DDBJ whole genome shotgun (WGS) entry which is preliminary data.</text>
</comment>
<dbReference type="AlphaFoldDB" id="A0AAD8P910"/>
<keyword evidence="3" id="KW-1185">Reference proteome</keyword>
<organism evidence="2 3">
    <name type="scientific">Babesia gibsoni</name>
    <dbReference type="NCBI Taxonomy" id="33632"/>
    <lineage>
        <taxon>Eukaryota</taxon>
        <taxon>Sar</taxon>
        <taxon>Alveolata</taxon>
        <taxon>Apicomplexa</taxon>
        <taxon>Aconoidasida</taxon>
        <taxon>Piroplasmida</taxon>
        <taxon>Babesiidae</taxon>
        <taxon>Babesia</taxon>
    </lineage>
</organism>
<feature type="chain" id="PRO_5041992775" evidence="1">
    <location>
        <begin position="24"/>
        <end position="178"/>
    </location>
</feature>
<sequence>MNGVMKFFFILGAGLVSLTGALADEKKEGTADEWAAAATKSLKAVNDLSKSLKDEVAKLKSKDSSSSSVKAVDEEQPKYVALVEKVTAAKKTHDASKKSDKSEELKAIVKAGVEAAEGYEAFVGKYLTALKAVVTAQTTELGSASKLLLFNIKLGSHASGFVRYAMLPIMATAAFVLL</sequence>
<protein>
    <submittedName>
        <fullName evidence="2">Uncharacterized protein</fullName>
    </submittedName>
</protein>
<accession>A0AAD8P910</accession>
<reference evidence="2" key="1">
    <citation type="submission" date="2023-08" db="EMBL/GenBank/DDBJ databases">
        <title>Draft sequence of the Babesia gibsoni genome.</title>
        <authorList>
            <person name="Yamagishi J.Y."/>
            <person name="Xuan X.X."/>
        </authorList>
    </citation>
    <scope>NUCLEOTIDE SEQUENCE</scope>
    <source>
        <strain evidence="2">Azabu</strain>
    </source>
</reference>
<dbReference type="EMBL" id="JAVEPI010000003">
    <property type="protein sequence ID" value="KAK1443040.1"/>
    <property type="molecule type" value="Genomic_DNA"/>
</dbReference>
<evidence type="ECO:0000256" key="1">
    <source>
        <dbReference type="SAM" id="SignalP"/>
    </source>
</evidence>
<proteinExistence type="predicted"/>
<keyword evidence="1" id="KW-0732">Signal</keyword>
<feature type="signal peptide" evidence="1">
    <location>
        <begin position="1"/>
        <end position="23"/>
    </location>
</feature>
<name>A0AAD8P910_BABGI</name>
<gene>
    <name evidence="2" type="ORF">BgAZ_305580</name>
</gene>
<dbReference type="Proteomes" id="UP001230268">
    <property type="component" value="Unassembled WGS sequence"/>
</dbReference>
<evidence type="ECO:0000313" key="3">
    <source>
        <dbReference type="Proteomes" id="UP001230268"/>
    </source>
</evidence>
<evidence type="ECO:0000313" key="2">
    <source>
        <dbReference type="EMBL" id="KAK1443040.1"/>
    </source>
</evidence>